<dbReference type="InterPro" id="IPR013766">
    <property type="entry name" value="Thioredoxin_domain"/>
</dbReference>
<dbReference type="AlphaFoldDB" id="A0A8K1C521"/>
<dbReference type="OrthoDB" id="409136at2759"/>
<comment type="catalytic activity">
    <reaction evidence="7">
        <text>[protein]-dithiol + NADP(+) = [protein]-disulfide + NADPH + H(+)</text>
        <dbReference type="Rhea" id="RHEA:18753"/>
        <dbReference type="Rhea" id="RHEA-COMP:10593"/>
        <dbReference type="Rhea" id="RHEA-COMP:10594"/>
        <dbReference type="ChEBI" id="CHEBI:15378"/>
        <dbReference type="ChEBI" id="CHEBI:29950"/>
        <dbReference type="ChEBI" id="CHEBI:50058"/>
        <dbReference type="ChEBI" id="CHEBI:57783"/>
        <dbReference type="ChEBI" id="CHEBI:58349"/>
        <dbReference type="EC" id="1.8.1.8"/>
    </reaction>
</comment>
<keyword evidence="10" id="KW-1185">Reference proteome</keyword>
<evidence type="ECO:0000256" key="4">
    <source>
        <dbReference type="ARBA" id="ARBA00023027"/>
    </source>
</evidence>
<keyword evidence="4" id="KW-0520">NAD</keyword>
<dbReference type="Proteomes" id="UP000794436">
    <property type="component" value="Unassembled WGS sequence"/>
</dbReference>
<dbReference type="PROSITE" id="PS51352">
    <property type="entry name" value="THIOREDOXIN_2"/>
    <property type="match status" value="1"/>
</dbReference>
<dbReference type="InterPro" id="IPR052259">
    <property type="entry name" value="Nucleoredoxin-like"/>
</dbReference>
<dbReference type="InterPro" id="IPR036249">
    <property type="entry name" value="Thioredoxin-like_sf"/>
</dbReference>
<dbReference type="PANTHER" id="PTHR13871:SF96">
    <property type="entry name" value="THIOREDOXIN DOMAIN-CONTAINING PROTEIN"/>
    <property type="match status" value="1"/>
</dbReference>
<evidence type="ECO:0000256" key="7">
    <source>
        <dbReference type="ARBA" id="ARBA00047804"/>
    </source>
</evidence>
<evidence type="ECO:0000256" key="2">
    <source>
        <dbReference type="ARBA" id="ARBA00022737"/>
    </source>
</evidence>
<dbReference type="GO" id="GO:0047134">
    <property type="term" value="F:protein-disulfide reductase [NAD(P)H] activity"/>
    <property type="evidence" value="ECO:0007669"/>
    <property type="project" value="UniProtKB-EC"/>
</dbReference>
<evidence type="ECO:0000256" key="1">
    <source>
        <dbReference type="ARBA" id="ARBA00012612"/>
    </source>
</evidence>
<evidence type="ECO:0000313" key="9">
    <source>
        <dbReference type="EMBL" id="TMW56510.1"/>
    </source>
</evidence>
<keyword evidence="3" id="KW-0560">Oxidoreductase</keyword>
<dbReference type="Pfam" id="PF13905">
    <property type="entry name" value="Thioredoxin_8"/>
    <property type="match status" value="1"/>
</dbReference>
<gene>
    <name evidence="9" type="ORF">Poli38472_006520</name>
</gene>
<dbReference type="Gene3D" id="3.40.30.10">
    <property type="entry name" value="Glutaredoxin"/>
    <property type="match status" value="1"/>
</dbReference>
<protein>
    <recommendedName>
        <fullName evidence="1">protein-disulfide reductase</fullName>
        <ecNumber evidence="1">1.8.1.8</ecNumber>
    </recommendedName>
</protein>
<comment type="catalytic activity">
    <reaction evidence="6">
        <text>[protein]-dithiol + NAD(+) = [protein]-disulfide + NADH + H(+)</text>
        <dbReference type="Rhea" id="RHEA:18749"/>
        <dbReference type="Rhea" id="RHEA-COMP:10593"/>
        <dbReference type="Rhea" id="RHEA-COMP:10594"/>
        <dbReference type="ChEBI" id="CHEBI:15378"/>
        <dbReference type="ChEBI" id="CHEBI:29950"/>
        <dbReference type="ChEBI" id="CHEBI:50058"/>
        <dbReference type="ChEBI" id="CHEBI:57540"/>
        <dbReference type="ChEBI" id="CHEBI:57945"/>
        <dbReference type="EC" id="1.8.1.8"/>
    </reaction>
</comment>
<proteinExistence type="inferred from homology"/>
<dbReference type="EMBL" id="SPLM01000145">
    <property type="protein sequence ID" value="TMW56510.1"/>
    <property type="molecule type" value="Genomic_DNA"/>
</dbReference>
<evidence type="ECO:0000256" key="3">
    <source>
        <dbReference type="ARBA" id="ARBA00023002"/>
    </source>
</evidence>
<sequence>MEAILAGQKLLNKSGEIVSVADALAQKKVIGLYFSAHWCPPCRKFTPLLSYVYDEIKEEHDDIEIVFVSSDRETAQFDEYYTEMPWLALPWAESRDLIPELREKFAVQFIPTLIFFNDKGEIIEREGRTFVEQNMRNVDNLVAALRK</sequence>
<dbReference type="PANTHER" id="PTHR13871">
    <property type="entry name" value="THIOREDOXIN"/>
    <property type="match status" value="1"/>
</dbReference>
<accession>A0A8K1C521</accession>
<evidence type="ECO:0000259" key="8">
    <source>
        <dbReference type="PROSITE" id="PS51352"/>
    </source>
</evidence>
<evidence type="ECO:0000313" key="10">
    <source>
        <dbReference type="Proteomes" id="UP000794436"/>
    </source>
</evidence>
<dbReference type="InterPro" id="IPR012336">
    <property type="entry name" value="Thioredoxin-like_fold"/>
</dbReference>
<dbReference type="SUPFAM" id="SSF52833">
    <property type="entry name" value="Thioredoxin-like"/>
    <property type="match status" value="1"/>
</dbReference>
<evidence type="ECO:0000256" key="6">
    <source>
        <dbReference type="ARBA" id="ARBA00047388"/>
    </source>
</evidence>
<organism evidence="9 10">
    <name type="scientific">Pythium oligandrum</name>
    <name type="common">Mycoparasitic fungus</name>
    <dbReference type="NCBI Taxonomy" id="41045"/>
    <lineage>
        <taxon>Eukaryota</taxon>
        <taxon>Sar</taxon>
        <taxon>Stramenopiles</taxon>
        <taxon>Oomycota</taxon>
        <taxon>Peronosporomycetes</taxon>
        <taxon>Pythiales</taxon>
        <taxon>Pythiaceae</taxon>
        <taxon>Pythium</taxon>
    </lineage>
</organism>
<dbReference type="EC" id="1.8.1.8" evidence="1"/>
<comment type="similarity">
    <text evidence="5">Belongs to the nucleoredoxin family.</text>
</comment>
<name>A0A8K1C521_PYTOL</name>
<keyword evidence="2" id="KW-0677">Repeat</keyword>
<reference evidence="9" key="1">
    <citation type="submission" date="2019-03" db="EMBL/GenBank/DDBJ databases">
        <title>Long read genome sequence of the mycoparasitic Pythium oligandrum ATCC 38472 isolated from sugarbeet rhizosphere.</title>
        <authorList>
            <person name="Gaulin E."/>
        </authorList>
    </citation>
    <scope>NUCLEOTIDE SEQUENCE</scope>
    <source>
        <strain evidence="9">ATCC 38472_TT</strain>
    </source>
</reference>
<evidence type="ECO:0000256" key="5">
    <source>
        <dbReference type="ARBA" id="ARBA00025782"/>
    </source>
</evidence>
<comment type="caution">
    <text evidence="9">The sequence shown here is derived from an EMBL/GenBank/DDBJ whole genome shotgun (WGS) entry which is preliminary data.</text>
</comment>
<feature type="domain" description="Thioredoxin" evidence="8">
    <location>
        <begin position="1"/>
        <end position="147"/>
    </location>
</feature>